<comment type="caution">
    <text evidence="1">The sequence shown here is derived from an EMBL/GenBank/DDBJ whole genome shotgun (WGS) entry which is preliminary data.</text>
</comment>
<keyword evidence="2" id="KW-1185">Reference proteome</keyword>
<reference evidence="2" key="1">
    <citation type="journal article" date="2019" name="Int. J. Syst. Evol. Microbiol.">
        <title>The Global Catalogue of Microorganisms (GCM) 10K type strain sequencing project: providing services to taxonomists for standard genome sequencing and annotation.</title>
        <authorList>
            <consortium name="The Broad Institute Genomics Platform"/>
            <consortium name="The Broad Institute Genome Sequencing Center for Infectious Disease"/>
            <person name="Wu L."/>
            <person name="Ma J."/>
        </authorList>
    </citation>
    <scope>NUCLEOTIDE SEQUENCE [LARGE SCALE GENOMIC DNA]</scope>
    <source>
        <strain evidence="2">DFY28</strain>
    </source>
</reference>
<proteinExistence type="predicted"/>
<organism evidence="1 2">
    <name type="scientific">Nocardioides yefusunii</name>
    <dbReference type="NCBI Taxonomy" id="2500546"/>
    <lineage>
        <taxon>Bacteria</taxon>
        <taxon>Bacillati</taxon>
        <taxon>Actinomycetota</taxon>
        <taxon>Actinomycetes</taxon>
        <taxon>Propionibacteriales</taxon>
        <taxon>Nocardioidaceae</taxon>
        <taxon>Nocardioides</taxon>
    </lineage>
</organism>
<name>A0ABW1QV67_9ACTN</name>
<dbReference type="SUPFAM" id="SSF48452">
    <property type="entry name" value="TPR-like"/>
    <property type="match status" value="1"/>
</dbReference>
<protein>
    <recommendedName>
        <fullName evidence="3">Tetratricopeptide repeat protein</fullName>
    </recommendedName>
</protein>
<evidence type="ECO:0008006" key="3">
    <source>
        <dbReference type="Google" id="ProtNLM"/>
    </source>
</evidence>
<accession>A0ABW1QV67</accession>
<dbReference type="EMBL" id="JBHSQI010000003">
    <property type="protein sequence ID" value="MFC6153351.1"/>
    <property type="molecule type" value="Genomic_DNA"/>
</dbReference>
<evidence type="ECO:0000313" key="2">
    <source>
        <dbReference type="Proteomes" id="UP001596098"/>
    </source>
</evidence>
<dbReference type="RefSeq" id="WP_128221189.1">
    <property type="nucleotide sequence ID" value="NZ_CP034929.1"/>
</dbReference>
<sequence>MNLSMLHQSPYDAWRWAEEQFSQRDYIGAARTLEGILEHPEADVSYLAQVRELLARSYYHSARLAPAVNASREALLADPTNGYMALLLSRALERQGNKEEAAKYRLRAETLGEEV</sequence>
<dbReference type="Proteomes" id="UP001596098">
    <property type="component" value="Unassembled WGS sequence"/>
</dbReference>
<gene>
    <name evidence="1" type="ORF">ACFPWU_06685</name>
</gene>
<evidence type="ECO:0000313" key="1">
    <source>
        <dbReference type="EMBL" id="MFC6153351.1"/>
    </source>
</evidence>
<dbReference type="InterPro" id="IPR011990">
    <property type="entry name" value="TPR-like_helical_dom_sf"/>
</dbReference>
<dbReference type="Gene3D" id="1.25.40.10">
    <property type="entry name" value="Tetratricopeptide repeat domain"/>
    <property type="match status" value="1"/>
</dbReference>